<evidence type="ECO:0000313" key="1">
    <source>
        <dbReference type="EMBL" id="SOX54567.1"/>
    </source>
</evidence>
<dbReference type="AlphaFoldDB" id="A0A2K4YCS9"/>
<evidence type="ECO:0000313" key="2">
    <source>
        <dbReference type="Proteomes" id="UP000236318"/>
    </source>
</evidence>
<accession>A0A2K4YCS9</accession>
<sequence>MVERERNRIADIAVEAVGVTVLHVRRIVGALHTAVGRAKREIGDLAWDYHELAASVRWSTHRSRTAADDHDQRVHDEHIADVISIDLRRRQAN</sequence>
<comment type="caution">
    <text evidence="1">The sequence shown here is derived from an EMBL/GenBank/DDBJ whole genome shotgun (WGS) entry which is preliminary data.</text>
</comment>
<name>A0A2K4YCS9_9MYCO</name>
<dbReference type="Proteomes" id="UP000236318">
    <property type="component" value="Unassembled WGS sequence"/>
</dbReference>
<dbReference type="EMBL" id="FXEG02000003">
    <property type="protein sequence ID" value="SOX54567.1"/>
    <property type="molecule type" value="Genomic_DNA"/>
</dbReference>
<reference evidence="1" key="1">
    <citation type="submission" date="2018-01" db="EMBL/GenBank/DDBJ databases">
        <authorList>
            <consortium name="Urmite Genomes"/>
        </authorList>
    </citation>
    <scope>NUCLEOTIDE SEQUENCE [LARGE SCALE GENOMIC DNA]</scope>
    <source>
        <strain evidence="1">AFP003</strain>
    </source>
</reference>
<organism evidence="1 2">
    <name type="scientific">Mycobacterium ahvazicum</name>
    <dbReference type="NCBI Taxonomy" id="1964395"/>
    <lineage>
        <taxon>Bacteria</taxon>
        <taxon>Bacillati</taxon>
        <taxon>Actinomycetota</taxon>
        <taxon>Actinomycetes</taxon>
        <taxon>Mycobacteriales</taxon>
        <taxon>Mycobacteriaceae</taxon>
        <taxon>Mycobacterium</taxon>
        <taxon>Mycobacterium simiae complex</taxon>
    </lineage>
</organism>
<dbReference type="RefSeq" id="WP_096288459.1">
    <property type="nucleotide sequence ID" value="NZ_FXEG02000003.1"/>
</dbReference>
<proteinExistence type="predicted"/>
<protein>
    <submittedName>
        <fullName evidence="1">Uncharacterized protein</fullName>
    </submittedName>
</protein>
<gene>
    <name evidence="1" type="ORF">MAAFP003_3243</name>
</gene>
<keyword evidence="2" id="KW-1185">Reference proteome</keyword>
<dbReference type="OrthoDB" id="4734261at2"/>